<dbReference type="PANTHER" id="PTHR24422:SF26">
    <property type="entry name" value="CHEMOTAXIS PROTEIN METHYLTRANSFERASE"/>
    <property type="match status" value="1"/>
</dbReference>
<comment type="catalytic activity">
    <reaction evidence="1 5">
        <text>L-glutamyl-[protein] + S-adenosyl-L-methionine = [protein]-L-glutamate 5-O-methyl ester + S-adenosyl-L-homocysteine</text>
        <dbReference type="Rhea" id="RHEA:24452"/>
        <dbReference type="Rhea" id="RHEA-COMP:10208"/>
        <dbReference type="Rhea" id="RHEA-COMP:10311"/>
        <dbReference type="ChEBI" id="CHEBI:29973"/>
        <dbReference type="ChEBI" id="CHEBI:57856"/>
        <dbReference type="ChEBI" id="CHEBI:59789"/>
        <dbReference type="ChEBI" id="CHEBI:82795"/>
        <dbReference type="EC" id="2.1.1.80"/>
    </reaction>
</comment>
<evidence type="ECO:0000256" key="4">
    <source>
        <dbReference type="ARBA" id="ARBA00022691"/>
    </source>
</evidence>
<dbReference type="InterPro" id="IPR050903">
    <property type="entry name" value="Bact_Chemotaxis_MeTrfase"/>
</dbReference>
<dbReference type="Gene3D" id="1.10.155.10">
    <property type="entry name" value="Chemotaxis receptor methyltransferase CheR, N-terminal domain"/>
    <property type="match status" value="1"/>
</dbReference>
<protein>
    <recommendedName>
        <fullName evidence="5">Chemotaxis protein methyltransferase</fullName>
        <ecNumber evidence="5">2.1.1.80</ecNumber>
    </recommendedName>
</protein>
<dbReference type="InterPro" id="IPR029063">
    <property type="entry name" value="SAM-dependent_MTases_sf"/>
</dbReference>
<keyword evidence="3 5" id="KW-0808">Transferase</keyword>
<evidence type="ECO:0000256" key="1">
    <source>
        <dbReference type="ARBA" id="ARBA00001541"/>
    </source>
</evidence>
<keyword evidence="2 5" id="KW-0489">Methyltransferase</keyword>
<dbReference type="PRINTS" id="PR00996">
    <property type="entry name" value="CHERMTFRASE"/>
</dbReference>
<dbReference type="EMBL" id="BSPX01000005">
    <property type="protein sequence ID" value="GLT21236.1"/>
    <property type="molecule type" value="Genomic_DNA"/>
</dbReference>
<accession>A0ABQ6F8K9</accession>
<dbReference type="EC" id="2.1.1.80" evidence="5"/>
<dbReference type="Gene3D" id="3.40.50.150">
    <property type="entry name" value="Vaccinia Virus protein VP39"/>
    <property type="match status" value="1"/>
</dbReference>
<feature type="domain" description="CheR-type methyltransferase" evidence="6">
    <location>
        <begin position="10"/>
        <end position="279"/>
    </location>
</feature>
<dbReference type="GO" id="GO:0032259">
    <property type="term" value="P:methylation"/>
    <property type="evidence" value="ECO:0007669"/>
    <property type="project" value="UniProtKB-KW"/>
</dbReference>
<sequence>MTTTAVQRHVTGLQGQLTDREFGQFRALMYSLAGISLSDAKKQLVAGRLARRLRQLDLDGYGSYLKRVQADAAERQIAVDLLTTNETYFFREPKHFDFLRSHALPELKGQSTVRVWSGACSSGEEPYTIAMVMAEVLAGRPWEIVASDLSTRVLAHAREGRYPMDDAAGIPRPLLAKYCLKGIGSQDGTFMMKPELRGRINFRQINLNAALPDIGQFDVIFLRNVMIYFDLETKRQVIRRILPLLRPGGYFMLSHSENLNGVSDALKTVRPSIYRKPAA</sequence>
<dbReference type="Pfam" id="PF01739">
    <property type="entry name" value="CheR"/>
    <property type="match status" value="1"/>
</dbReference>
<dbReference type="PANTHER" id="PTHR24422">
    <property type="entry name" value="CHEMOTAXIS PROTEIN METHYLTRANSFERASE"/>
    <property type="match status" value="1"/>
</dbReference>
<dbReference type="Pfam" id="PF03705">
    <property type="entry name" value="CheR_N"/>
    <property type="match status" value="1"/>
</dbReference>
<dbReference type="InterPro" id="IPR022642">
    <property type="entry name" value="CheR_C"/>
</dbReference>
<dbReference type="SMART" id="SM00138">
    <property type="entry name" value="MeTrc"/>
    <property type="match status" value="1"/>
</dbReference>
<dbReference type="InterPro" id="IPR022641">
    <property type="entry name" value="CheR_N"/>
</dbReference>
<evidence type="ECO:0000259" key="6">
    <source>
        <dbReference type="PROSITE" id="PS50123"/>
    </source>
</evidence>
<evidence type="ECO:0000313" key="8">
    <source>
        <dbReference type="Proteomes" id="UP001157167"/>
    </source>
</evidence>
<dbReference type="InterPro" id="IPR000780">
    <property type="entry name" value="CheR_MeTrfase"/>
</dbReference>
<dbReference type="Proteomes" id="UP001157167">
    <property type="component" value="Unassembled WGS sequence"/>
</dbReference>
<proteinExistence type="predicted"/>
<comment type="function">
    <text evidence="5">Methylation of the membrane-bound methyl-accepting chemotaxis proteins (MCP) to form gamma-glutamyl methyl ester residues in MCP.</text>
</comment>
<evidence type="ECO:0000313" key="7">
    <source>
        <dbReference type="EMBL" id="GLT21236.1"/>
    </source>
</evidence>
<evidence type="ECO:0000256" key="5">
    <source>
        <dbReference type="PIRNR" id="PIRNR000410"/>
    </source>
</evidence>
<keyword evidence="8" id="KW-1185">Reference proteome</keyword>
<comment type="caution">
    <text evidence="7">The sequence shown here is derived from an EMBL/GenBank/DDBJ whole genome shotgun (WGS) entry which is preliminary data.</text>
</comment>
<dbReference type="PIRSF" id="PIRSF000410">
    <property type="entry name" value="CheR"/>
    <property type="match status" value="1"/>
</dbReference>
<reference evidence="8" key="1">
    <citation type="journal article" date="2019" name="Int. J. Syst. Evol. Microbiol.">
        <title>The Global Catalogue of Microorganisms (GCM) 10K type strain sequencing project: providing services to taxonomists for standard genome sequencing and annotation.</title>
        <authorList>
            <consortium name="The Broad Institute Genomics Platform"/>
            <consortium name="The Broad Institute Genome Sequencing Center for Infectious Disease"/>
            <person name="Wu L."/>
            <person name="Ma J."/>
        </authorList>
    </citation>
    <scope>NUCLEOTIDE SEQUENCE [LARGE SCALE GENOMIC DNA]</scope>
    <source>
        <strain evidence="8">NBRC 102407</strain>
    </source>
</reference>
<dbReference type="GO" id="GO:0008168">
    <property type="term" value="F:methyltransferase activity"/>
    <property type="evidence" value="ECO:0007669"/>
    <property type="project" value="UniProtKB-KW"/>
</dbReference>
<dbReference type="SUPFAM" id="SSF53335">
    <property type="entry name" value="S-adenosyl-L-methionine-dependent methyltransferases"/>
    <property type="match status" value="1"/>
</dbReference>
<evidence type="ECO:0000256" key="3">
    <source>
        <dbReference type="ARBA" id="ARBA00022679"/>
    </source>
</evidence>
<keyword evidence="4 5" id="KW-0949">S-adenosyl-L-methionine</keyword>
<dbReference type="InterPro" id="IPR026024">
    <property type="entry name" value="Chemotaxis_MeTrfase_CheR"/>
</dbReference>
<gene>
    <name evidence="7" type="ORF">GCM10007933_06880</name>
</gene>
<dbReference type="InterPro" id="IPR036804">
    <property type="entry name" value="CheR_N_sf"/>
</dbReference>
<organism evidence="7 8">
    <name type="scientific">Zoogloea oryzae</name>
    <dbReference type="NCBI Taxonomy" id="310767"/>
    <lineage>
        <taxon>Bacteria</taxon>
        <taxon>Pseudomonadati</taxon>
        <taxon>Pseudomonadota</taxon>
        <taxon>Betaproteobacteria</taxon>
        <taxon>Rhodocyclales</taxon>
        <taxon>Zoogloeaceae</taxon>
        <taxon>Zoogloea</taxon>
    </lineage>
</organism>
<evidence type="ECO:0000256" key="2">
    <source>
        <dbReference type="ARBA" id="ARBA00022603"/>
    </source>
</evidence>
<name>A0ABQ6F8K9_9RHOO</name>
<dbReference type="PROSITE" id="PS50123">
    <property type="entry name" value="CHER"/>
    <property type="match status" value="1"/>
</dbReference>
<dbReference type="RefSeq" id="WP_284186699.1">
    <property type="nucleotide sequence ID" value="NZ_BSPX01000005.1"/>
</dbReference>
<dbReference type="CDD" id="cd02440">
    <property type="entry name" value="AdoMet_MTases"/>
    <property type="match status" value="1"/>
</dbReference>
<dbReference type="SUPFAM" id="SSF47757">
    <property type="entry name" value="Chemotaxis receptor methyltransferase CheR, N-terminal domain"/>
    <property type="match status" value="1"/>
</dbReference>